<evidence type="ECO:0000313" key="3">
    <source>
        <dbReference type="Proteomes" id="UP000017836"/>
    </source>
</evidence>
<name>W1NXL8_AMBTC</name>
<dbReference type="InterPro" id="IPR000719">
    <property type="entry name" value="Prot_kinase_dom"/>
</dbReference>
<evidence type="ECO:0000259" key="1">
    <source>
        <dbReference type="PROSITE" id="PS50011"/>
    </source>
</evidence>
<dbReference type="InterPro" id="IPR008271">
    <property type="entry name" value="Ser/Thr_kinase_AS"/>
</dbReference>
<dbReference type="Gramene" id="ERM99429">
    <property type="protein sequence ID" value="ERM99429"/>
    <property type="gene ID" value="AMTR_s00131p00079650"/>
</dbReference>
<dbReference type="HOGENOM" id="CLU_2675803_0_0_1"/>
<dbReference type="PROSITE" id="PS00108">
    <property type="entry name" value="PROTEIN_KINASE_ST"/>
    <property type="match status" value="1"/>
</dbReference>
<reference evidence="3" key="1">
    <citation type="journal article" date="2013" name="Science">
        <title>The Amborella genome and the evolution of flowering plants.</title>
        <authorList>
            <consortium name="Amborella Genome Project"/>
        </authorList>
    </citation>
    <scope>NUCLEOTIDE SEQUENCE [LARGE SCALE GENOMIC DNA]</scope>
</reference>
<evidence type="ECO:0000313" key="2">
    <source>
        <dbReference type="EMBL" id="ERM99429.1"/>
    </source>
</evidence>
<keyword evidence="3" id="KW-1185">Reference proteome</keyword>
<dbReference type="InterPro" id="IPR011009">
    <property type="entry name" value="Kinase-like_dom_sf"/>
</dbReference>
<proteinExistence type="predicted"/>
<dbReference type="EMBL" id="KI395019">
    <property type="protein sequence ID" value="ERM99429.1"/>
    <property type="molecule type" value="Genomic_DNA"/>
</dbReference>
<feature type="domain" description="Protein kinase" evidence="1">
    <location>
        <begin position="1"/>
        <end position="85"/>
    </location>
</feature>
<dbReference type="InterPro" id="IPR050167">
    <property type="entry name" value="Ser_Thr_protein_kinase"/>
</dbReference>
<sequence length="85" mass="9690">MRHNRTPPLKVVVRQGLDIVRGMAYLHSMGFIHRDLKSDNLLIAAEKVIKIADFGVARIEVQTEGMTPEIGTYRWMAPRVVKFSL</sequence>
<gene>
    <name evidence="2" type="ORF">AMTR_s00131p00079650</name>
</gene>
<dbReference type="SUPFAM" id="SSF56112">
    <property type="entry name" value="Protein kinase-like (PK-like)"/>
    <property type="match status" value="1"/>
</dbReference>
<dbReference type="GO" id="GO:0004672">
    <property type="term" value="F:protein kinase activity"/>
    <property type="evidence" value="ECO:0007669"/>
    <property type="project" value="InterPro"/>
</dbReference>
<dbReference type="GO" id="GO:0005524">
    <property type="term" value="F:ATP binding"/>
    <property type="evidence" value="ECO:0007669"/>
    <property type="project" value="InterPro"/>
</dbReference>
<protein>
    <recommendedName>
        <fullName evidence="1">Protein kinase domain-containing protein</fullName>
    </recommendedName>
</protein>
<dbReference type="PANTHER" id="PTHR23257:SF979">
    <property type="entry name" value="OS02G0174200 PROTEIN"/>
    <property type="match status" value="1"/>
</dbReference>
<accession>W1NXL8</accession>
<dbReference type="Proteomes" id="UP000017836">
    <property type="component" value="Unassembled WGS sequence"/>
</dbReference>
<organism evidence="2 3">
    <name type="scientific">Amborella trichopoda</name>
    <dbReference type="NCBI Taxonomy" id="13333"/>
    <lineage>
        <taxon>Eukaryota</taxon>
        <taxon>Viridiplantae</taxon>
        <taxon>Streptophyta</taxon>
        <taxon>Embryophyta</taxon>
        <taxon>Tracheophyta</taxon>
        <taxon>Spermatophyta</taxon>
        <taxon>Magnoliopsida</taxon>
        <taxon>Amborellales</taxon>
        <taxon>Amborellaceae</taxon>
        <taxon>Amborella</taxon>
    </lineage>
</organism>
<dbReference type="OMA" id="QEANMMS"/>
<dbReference type="PANTHER" id="PTHR23257">
    <property type="entry name" value="SERINE-THREONINE PROTEIN KINASE"/>
    <property type="match status" value="1"/>
</dbReference>
<dbReference type="PROSITE" id="PS50011">
    <property type="entry name" value="PROTEIN_KINASE_DOM"/>
    <property type="match status" value="1"/>
</dbReference>
<dbReference type="AlphaFoldDB" id="W1NXL8"/>
<dbReference type="Pfam" id="PF00069">
    <property type="entry name" value="Pkinase"/>
    <property type="match status" value="1"/>
</dbReference>
<dbReference type="Gene3D" id="1.10.510.10">
    <property type="entry name" value="Transferase(Phosphotransferase) domain 1"/>
    <property type="match status" value="1"/>
</dbReference>
<dbReference type="eggNOG" id="KOG0192">
    <property type="taxonomic scope" value="Eukaryota"/>
</dbReference>